<evidence type="ECO:0000313" key="2">
    <source>
        <dbReference type="Proteomes" id="UP000469559"/>
    </source>
</evidence>
<keyword evidence="2" id="KW-1185">Reference proteome</keyword>
<dbReference type="AlphaFoldDB" id="A0A8T9BAV6"/>
<dbReference type="EMBL" id="QGMF01000289">
    <property type="protein sequence ID" value="TVY17110.1"/>
    <property type="molecule type" value="Genomic_DNA"/>
</dbReference>
<dbReference type="OrthoDB" id="2537245at2759"/>
<comment type="caution">
    <text evidence="1">The sequence shown here is derived from an EMBL/GenBank/DDBJ whole genome shotgun (WGS) entry which is preliminary data.</text>
</comment>
<sequence>MNYKLKQDPKLFICPPDLQSDILVTSPIPANSSPRTFYLQNPSLVPPPLISTSPFVPRNMVEHLMRKKKNSALNVKFVSGRRNAQGRADEISNMEGAMHTFVTPAMAAVMTGDYRYSAGHGVTRFGDREGVRRVRNVVLSASIQMDFEGPHVMLELARLRGEEVRGRDLGVDADAELRILSGEEKQDDGLRNEYDGLLRRHMVYHLTKNHSLPARNKIERKSCLSVQDSITYLEGLITAPDPEPHLLANFENAVSTRFAKLPGDQIVSLELLLNTAIHQVRNEISALESMCPQGYVYTYNPPSIFARKTGATILNRLLILALRLVSQDNEFRNMRVFGFGDYADKTAVRLLKKALEKQSHVRVCSRDDLFRGQGGEYDLQEAGDGVLELGKGAMLVVHNNSDGFGQNIETEWSAGSLDGAVGANSSGAASLQREREDLVGWVF</sequence>
<name>A0A8T9BAV6_9HELO</name>
<organism evidence="1 2">
    <name type="scientific">Lachnellula arida</name>
    <dbReference type="NCBI Taxonomy" id="1316785"/>
    <lineage>
        <taxon>Eukaryota</taxon>
        <taxon>Fungi</taxon>
        <taxon>Dikarya</taxon>
        <taxon>Ascomycota</taxon>
        <taxon>Pezizomycotina</taxon>
        <taxon>Leotiomycetes</taxon>
        <taxon>Helotiales</taxon>
        <taxon>Lachnaceae</taxon>
        <taxon>Lachnellula</taxon>
    </lineage>
</organism>
<accession>A0A8T9BAV6</accession>
<gene>
    <name evidence="1" type="ORF">LARI1_G007431</name>
</gene>
<dbReference type="Proteomes" id="UP000469559">
    <property type="component" value="Unassembled WGS sequence"/>
</dbReference>
<proteinExistence type="predicted"/>
<protein>
    <submittedName>
        <fullName evidence="1">Uncharacterized protein</fullName>
    </submittedName>
</protein>
<reference evidence="1 2" key="1">
    <citation type="submission" date="2018-05" db="EMBL/GenBank/DDBJ databases">
        <title>Whole genome sequencing for identification of molecular markers to develop diagnostic detection tools for the regulated plant pathogen Lachnellula willkommii.</title>
        <authorList>
            <person name="Giroux E."/>
            <person name="Bilodeau G."/>
        </authorList>
    </citation>
    <scope>NUCLEOTIDE SEQUENCE [LARGE SCALE GENOMIC DNA]</scope>
    <source>
        <strain evidence="1 2">CBS 203.66</strain>
    </source>
</reference>
<evidence type="ECO:0000313" key="1">
    <source>
        <dbReference type="EMBL" id="TVY17110.1"/>
    </source>
</evidence>